<dbReference type="Gene3D" id="3.20.20.70">
    <property type="entry name" value="Aldolase class I"/>
    <property type="match status" value="1"/>
</dbReference>
<evidence type="ECO:0000256" key="1">
    <source>
        <dbReference type="ARBA" id="ARBA00000251"/>
    </source>
</evidence>
<organism evidence="7 8">
    <name type="scientific">Sinocyclocheilus anshuiensis</name>
    <dbReference type="NCBI Taxonomy" id="1608454"/>
    <lineage>
        <taxon>Eukaryota</taxon>
        <taxon>Metazoa</taxon>
        <taxon>Chordata</taxon>
        <taxon>Craniata</taxon>
        <taxon>Vertebrata</taxon>
        <taxon>Euteleostomi</taxon>
        <taxon>Actinopterygii</taxon>
        <taxon>Neopterygii</taxon>
        <taxon>Teleostei</taxon>
        <taxon>Ostariophysi</taxon>
        <taxon>Cypriniformes</taxon>
        <taxon>Cyprinidae</taxon>
        <taxon>Cyprininae</taxon>
        <taxon>Sinocyclocheilus</taxon>
    </lineage>
</organism>
<name>A0A671PCR8_9TELE</name>
<keyword evidence="3" id="KW-1015">Disulfide bond</keyword>
<comment type="catalytic activity">
    <reaction evidence="1 5">
        <text>Random hydrolysis of (1-&gt;4)-linkages between N-acetyl-beta-D-glucosamine and D-glucuronate residues in hyaluronate.</text>
        <dbReference type="EC" id="3.2.1.35"/>
    </reaction>
</comment>
<evidence type="ECO:0000256" key="2">
    <source>
        <dbReference type="ARBA" id="ARBA00008871"/>
    </source>
</evidence>
<dbReference type="Proteomes" id="UP000472260">
    <property type="component" value="Unassembled WGS sequence"/>
</dbReference>
<reference evidence="7" key="1">
    <citation type="submission" date="2025-08" db="UniProtKB">
        <authorList>
            <consortium name="Ensembl"/>
        </authorList>
    </citation>
    <scope>IDENTIFICATION</scope>
</reference>
<evidence type="ECO:0000256" key="3">
    <source>
        <dbReference type="ARBA" id="ARBA00023157"/>
    </source>
</evidence>
<gene>
    <name evidence="7" type="primary">LOC107679458</name>
</gene>
<evidence type="ECO:0000313" key="8">
    <source>
        <dbReference type="Proteomes" id="UP000472260"/>
    </source>
</evidence>
<dbReference type="InterPro" id="IPR018155">
    <property type="entry name" value="Hyaluronidase"/>
</dbReference>
<evidence type="ECO:0000313" key="7">
    <source>
        <dbReference type="Ensembl" id="ENSSANP00000056577.1"/>
    </source>
</evidence>
<comment type="similarity">
    <text evidence="2 5">Belongs to the glycosyl hydrolase 56 family.</text>
</comment>
<dbReference type="PRINTS" id="PR00846">
    <property type="entry name" value="GLHYDRLASE56"/>
</dbReference>
<accession>A0A671PCR8</accession>
<dbReference type="InterPro" id="IPR017853">
    <property type="entry name" value="GH"/>
</dbReference>
<dbReference type="Ensembl" id="ENSSANT00000060212.1">
    <property type="protein sequence ID" value="ENSSANP00000056577.1"/>
    <property type="gene ID" value="ENSSANG00000028386.1"/>
</dbReference>
<dbReference type="InterPro" id="IPR013785">
    <property type="entry name" value="Aldolase_TIM"/>
</dbReference>
<dbReference type="PANTHER" id="PTHR11769:SF36">
    <property type="entry name" value="HYALURONIDASE"/>
    <property type="match status" value="1"/>
</dbReference>
<keyword evidence="8" id="KW-1185">Reference proteome</keyword>
<keyword evidence="6" id="KW-0732">Signal</keyword>
<dbReference type="GO" id="GO:0031410">
    <property type="term" value="C:cytoplasmic vesicle"/>
    <property type="evidence" value="ECO:0007669"/>
    <property type="project" value="TreeGrafter"/>
</dbReference>
<keyword evidence="4 5" id="KW-0326">Glycosidase</keyword>
<sequence>MAGRKHTFILLSLSLLFLLFCLFTRPCVCGPARAPLLAGQPFLVLWGVPDKDCLGRPDPAAFGMEWEGRVAIFYEDTLGLYPYFTAQDRPVNGGLPQHTSLDIHLQRVEGDLTASLPQAGAPGLGVLRWQEWAPQWNRNRGIKTKYLVESRALLRGFFPDWSTEEVEKWSQVMTIATYYDISETIILHYVKRLHPQRLWGIAPYPNCYNFDSTQIALANYTGRCPAAEMALNDELMWLWKRSGTLYPALSLEKLPEGTKGAWLYATNQIREALRVAALAGTTFDLPVFPLIKIVYTSSSSFLSEIDLVNTIGESAAMGASGVIIWEKSLKSCSEFSSYVRQVLGPYAVNVTTAARLCGVSLCQGRGRCVRKKPEDPTYLHLPSAHFMLLPNGAEGVRATGELPTAYIDLWKKDSRCQWFEALEGAAADQESGVVLENQGKITSPTVKTVVGISPSQSTVVPVIQVAVVPTKQPVDGGNSALITPIILLSSLVLHYV</sequence>
<keyword evidence="5" id="KW-0378">Hydrolase</keyword>
<feature type="chain" id="PRO_5025488795" description="Hyaluronidase" evidence="6">
    <location>
        <begin position="30"/>
        <end position="496"/>
    </location>
</feature>
<evidence type="ECO:0000256" key="6">
    <source>
        <dbReference type="SAM" id="SignalP"/>
    </source>
</evidence>
<dbReference type="GO" id="GO:0004415">
    <property type="term" value="F:hyalurononglucosaminidase activity"/>
    <property type="evidence" value="ECO:0007669"/>
    <property type="project" value="UniProtKB-UniRule"/>
</dbReference>
<feature type="signal peptide" evidence="6">
    <location>
        <begin position="1"/>
        <end position="29"/>
    </location>
</feature>
<dbReference type="EC" id="3.2.1.35" evidence="5"/>
<dbReference type="PANTHER" id="PTHR11769">
    <property type="entry name" value="HYALURONIDASE"/>
    <property type="match status" value="1"/>
</dbReference>
<dbReference type="GO" id="GO:0005975">
    <property type="term" value="P:carbohydrate metabolic process"/>
    <property type="evidence" value="ECO:0007669"/>
    <property type="project" value="InterPro"/>
</dbReference>
<reference evidence="7" key="2">
    <citation type="submission" date="2025-09" db="UniProtKB">
        <authorList>
            <consortium name="Ensembl"/>
        </authorList>
    </citation>
    <scope>IDENTIFICATION</scope>
</reference>
<evidence type="ECO:0000256" key="5">
    <source>
        <dbReference type="RuleBase" id="RU610713"/>
    </source>
</evidence>
<dbReference type="AlphaFoldDB" id="A0A671PCR8"/>
<dbReference type="SUPFAM" id="SSF51445">
    <property type="entry name" value="(Trans)glycosidases"/>
    <property type="match status" value="1"/>
</dbReference>
<evidence type="ECO:0000256" key="4">
    <source>
        <dbReference type="ARBA" id="ARBA00023295"/>
    </source>
</evidence>
<dbReference type="GO" id="GO:0030214">
    <property type="term" value="P:hyaluronan catabolic process"/>
    <property type="evidence" value="ECO:0007669"/>
    <property type="project" value="TreeGrafter"/>
</dbReference>
<proteinExistence type="inferred from homology"/>
<dbReference type="Pfam" id="PF01630">
    <property type="entry name" value="Glyco_hydro_56"/>
    <property type="match status" value="1"/>
</dbReference>
<protein>
    <recommendedName>
        <fullName evidence="5">Hyaluronidase</fullName>
        <ecNumber evidence="5">3.2.1.35</ecNumber>
    </recommendedName>
</protein>